<organism evidence="1 2">
    <name type="scientific">Ruminococcus callidus ATCC 27760</name>
    <dbReference type="NCBI Taxonomy" id="411473"/>
    <lineage>
        <taxon>Bacteria</taxon>
        <taxon>Bacillati</taxon>
        <taxon>Bacillota</taxon>
        <taxon>Clostridia</taxon>
        <taxon>Eubacteriales</taxon>
        <taxon>Oscillospiraceae</taxon>
        <taxon>Ruminococcus</taxon>
    </lineage>
</organism>
<dbReference type="AlphaFoldDB" id="U2M6H3"/>
<proteinExistence type="predicted"/>
<dbReference type="PATRIC" id="fig|411473.3.peg.320"/>
<evidence type="ECO:0000313" key="1">
    <source>
        <dbReference type="EMBL" id="ERJ97349.1"/>
    </source>
</evidence>
<dbReference type="HOGENOM" id="CLU_1092830_0_0_9"/>
<dbReference type="EMBL" id="AWVF01000031">
    <property type="protein sequence ID" value="ERJ97349.1"/>
    <property type="molecule type" value="Genomic_DNA"/>
</dbReference>
<reference evidence="1 2" key="1">
    <citation type="submission" date="2013-07" db="EMBL/GenBank/DDBJ databases">
        <authorList>
            <person name="Weinstock G."/>
            <person name="Sodergren E."/>
            <person name="Wylie T."/>
            <person name="Fulton L."/>
            <person name="Fulton R."/>
            <person name="Fronick C."/>
            <person name="O'Laughlin M."/>
            <person name="Godfrey J."/>
            <person name="Miner T."/>
            <person name="Herter B."/>
            <person name="Appelbaum E."/>
            <person name="Cordes M."/>
            <person name="Lek S."/>
            <person name="Wollam A."/>
            <person name="Pepin K.H."/>
            <person name="Palsikar V.B."/>
            <person name="Mitreva M."/>
            <person name="Wilson R.K."/>
        </authorList>
    </citation>
    <scope>NUCLEOTIDE SEQUENCE [LARGE SCALE GENOMIC DNA]</scope>
    <source>
        <strain evidence="1 2">ATCC 27760</strain>
    </source>
</reference>
<evidence type="ECO:0008006" key="3">
    <source>
        <dbReference type="Google" id="ProtNLM"/>
    </source>
</evidence>
<accession>U2M6H3</accession>
<dbReference type="Proteomes" id="UP000016662">
    <property type="component" value="Unassembled WGS sequence"/>
</dbReference>
<name>U2M6H3_9FIRM</name>
<sequence length="218" mass="23062">MILVGKFLDDNGVLYLWNKIKSLFVQKEDGKGLSSNDFTDAEKTKLSGIEAGANKYVHPTTDGNKHIPTGGSDGQVLKYGGSSGTAAWANPEVIAVDDALSSTSTNPVQNKVVNTALGNKIGTSARGAKNGVASLDANGLVPSSQLPSYVDDVIEGYYSNGAFYKEATHKTVITGETGKIYVDLTTNMSYRYGGTEYVKITSSDMVAITNAELDTICV</sequence>
<dbReference type="STRING" id="411473.RUMCAL_00421"/>
<protein>
    <recommendedName>
        <fullName evidence="3">Major tropism determinant N-terminal domain-containing protein</fullName>
    </recommendedName>
</protein>
<evidence type="ECO:0000313" key="2">
    <source>
        <dbReference type="Proteomes" id="UP000016662"/>
    </source>
</evidence>
<dbReference type="eggNOG" id="COG4675">
    <property type="taxonomic scope" value="Bacteria"/>
</dbReference>
<keyword evidence="2" id="KW-1185">Reference proteome</keyword>
<gene>
    <name evidence="1" type="ORF">RUMCAL_00421</name>
</gene>
<comment type="caution">
    <text evidence="1">The sequence shown here is derived from an EMBL/GenBank/DDBJ whole genome shotgun (WGS) entry which is preliminary data.</text>
</comment>